<dbReference type="InterPro" id="IPR029058">
    <property type="entry name" value="AB_hydrolase_fold"/>
</dbReference>
<dbReference type="GO" id="GO:0016787">
    <property type="term" value="F:hydrolase activity"/>
    <property type="evidence" value="ECO:0007669"/>
    <property type="project" value="UniProtKB-KW"/>
</dbReference>
<dbReference type="InterPro" id="IPR050261">
    <property type="entry name" value="FrsA_esterase"/>
</dbReference>
<dbReference type="Gene3D" id="3.40.50.1820">
    <property type="entry name" value="alpha/beta hydrolase"/>
    <property type="match status" value="1"/>
</dbReference>
<proteinExistence type="predicted"/>
<dbReference type="EMBL" id="JAFBEE010000004">
    <property type="protein sequence ID" value="MBM7614326.1"/>
    <property type="molecule type" value="Genomic_DNA"/>
</dbReference>
<protein>
    <submittedName>
        <fullName evidence="2">Dienelactone hydrolase</fullName>
    </submittedName>
</protein>
<comment type="caution">
    <text evidence="2">The sequence shown here is derived from an EMBL/GenBank/DDBJ whole genome shotgun (WGS) entry which is preliminary data.</text>
</comment>
<dbReference type="RefSeq" id="WP_204400604.1">
    <property type="nucleotide sequence ID" value="NZ_JAFBEE010000004.1"/>
</dbReference>
<reference evidence="2 3" key="1">
    <citation type="submission" date="2021-01" db="EMBL/GenBank/DDBJ databases">
        <title>Genomic Encyclopedia of Type Strains, Phase IV (KMG-IV): sequencing the most valuable type-strain genomes for metagenomic binning, comparative biology and taxonomic classification.</title>
        <authorList>
            <person name="Goeker M."/>
        </authorList>
    </citation>
    <scope>NUCLEOTIDE SEQUENCE [LARGE SCALE GENOMIC DNA]</scope>
    <source>
        <strain evidence="2 3">DSM 25890</strain>
    </source>
</reference>
<organism evidence="2 3">
    <name type="scientific">Alkaliphilus hydrothermalis</name>
    <dbReference type="NCBI Taxonomy" id="1482730"/>
    <lineage>
        <taxon>Bacteria</taxon>
        <taxon>Bacillati</taxon>
        <taxon>Bacillota</taxon>
        <taxon>Clostridia</taxon>
        <taxon>Peptostreptococcales</taxon>
        <taxon>Natronincolaceae</taxon>
        <taxon>Alkaliphilus</taxon>
    </lineage>
</organism>
<gene>
    <name evidence="2" type="ORF">JOC73_000837</name>
</gene>
<dbReference type="Proteomes" id="UP001314796">
    <property type="component" value="Unassembled WGS sequence"/>
</dbReference>
<evidence type="ECO:0000313" key="2">
    <source>
        <dbReference type="EMBL" id="MBM7614326.1"/>
    </source>
</evidence>
<evidence type="ECO:0000256" key="1">
    <source>
        <dbReference type="ARBA" id="ARBA00022801"/>
    </source>
</evidence>
<dbReference type="SUPFAM" id="SSF53474">
    <property type="entry name" value="alpha/beta-Hydrolases"/>
    <property type="match status" value="1"/>
</dbReference>
<evidence type="ECO:0000313" key="3">
    <source>
        <dbReference type="Proteomes" id="UP001314796"/>
    </source>
</evidence>
<dbReference type="PANTHER" id="PTHR22946:SF9">
    <property type="entry name" value="POLYKETIDE TRANSFERASE AF380"/>
    <property type="match status" value="1"/>
</dbReference>
<accession>A0ABS2NMZ8</accession>
<name>A0ABS2NMZ8_9FIRM</name>
<keyword evidence="1 2" id="KW-0378">Hydrolase</keyword>
<keyword evidence="3" id="KW-1185">Reference proteome</keyword>
<dbReference type="PANTHER" id="PTHR22946">
    <property type="entry name" value="DIENELACTONE HYDROLASE DOMAIN-CONTAINING PROTEIN-RELATED"/>
    <property type="match status" value="1"/>
</dbReference>
<sequence length="310" mass="35037">MMNDQLRLNINEFIKLNKQNHAPEYNVIYQDELNEYTRLLINYVGSENDNIPAFLLIPKGDGPFSAVLIHHQHNGERHLGKSEVCGLYGDPLQAFGAELVKKGFIVLAPDSICFEDRRKNKNGITPDEEGDFLQHYNEMCYRILKGSSLMKKVLEDADIGFNILKNHQKADKNHIGVLGHSYGGNTVLFQTAINEEIKFACSSGAACTYRNKIEFGTGIEMAEVIPGFIEKYDITDLVKCIAPRSILIVSATNDQYSKDAEYIELQSKSAFEELGVAENLEHKKYNGGHALTKERFDYIIDWIVNAVKRI</sequence>